<keyword evidence="3" id="KW-1185">Reference proteome</keyword>
<dbReference type="AlphaFoldDB" id="A0AA88SC72"/>
<evidence type="ECO:0000256" key="1">
    <source>
        <dbReference type="SAM" id="MobiDB-lite"/>
    </source>
</evidence>
<gene>
    <name evidence="2" type="ORF">Q7C36_017935</name>
</gene>
<reference evidence="2" key="1">
    <citation type="submission" date="2023-08" db="EMBL/GenBank/DDBJ databases">
        <title>Pelteobagrus vachellii genome.</title>
        <authorList>
            <person name="Liu H."/>
        </authorList>
    </citation>
    <scope>NUCLEOTIDE SEQUENCE</scope>
    <source>
        <strain evidence="2">PRFRI_2022a</strain>
        <tissue evidence="2">Muscle</tissue>
    </source>
</reference>
<name>A0AA88SC72_TACVA</name>
<evidence type="ECO:0000313" key="2">
    <source>
        <dbReference type="EMBL" id="KAK2827009.1"/>
    </source>
</evidence>
<feature type="region of interest" description="Disordered" evidence="1">
    <location>
        <begin position="30"/>
        <end position="49"/>
    </location>
</feature>
<dbReference type="Proteomes" id="UP001187315">
    <property type="component" value="Unassembled WGS sequence"/>
</dbReference>
<protein>
    <submittedName>
        <fullName evidence="2">Uncharacterized protein</fullName>
    </submittedName>
</protein>
<accession>A0AA88SC72</accession>
<sequence length="90" mass="10475">METSPAYPHRCSAERIYTAAASCYKSRHFSPADRRRRPSERRPEKDPESLFSLARRSGEYSGLARMDPVWDTWLTYISSSLANFMFLFTC</sequence>
<comment type="caution">
    <text evidence="2">The sequence shown here is derived from an EMBL/GenBank/DDBJ whole genome shotgun (WGS) entry which is preliminary data.</text>
</comment>
<proteinExistence type="predicted"/>
<dbReference type="EMBL" id="JAVHJS010000019">
    <property type="protein sequence ID" value="KAK2827009.1"/>
    <property type="molecule type" value="Genomic_DNA"/>
</dbReference>
<evidence type="ECO:0000313" key="3">
    <source>
        <dbReference type="Proteomes" id="UP001187315"/>
    </source>
</evidence>
<organism evidence="2 3">
    <name type="scientific">Tachysurus vachellii</name>
    <name type="common">Darkbarbel catfish</name>
    <name type="synonym">Pelteobagrus vachellii</name>
    <dbReference type="NCBI Taxonomy" id="175792"/>
    <lineage>
        <taxon>Eukaryota</taxon>
        <taxon>Metazoa</taxon>
        <taxon>Chordata</taxon>
        <taxon>Craniata</taxon>
        <taxon>Vertebrata</taxon>
        <taxon>Euteleostomi</taxon>
        <taxon>Actinopterygii</taxon>
        <taxon>Neopterygii</taxon>
        <taxon>Teleostei</taxon>
        <taxon>Ostariophysi</taxon>
        <taxon>Siluriformes</taxon>
        <taxon>Bagridae</taxon>
        <taxon>Tachysurus</taxon>
    </lineage>
</organism>